<reference evidence="2 3" key="1">
    <citation type="submission" date="2020-10" db="EMBL/GenBank/DDBJ databases">
        <title>Sequencing the genomes of 1000 actinobacteria strains.</title>
        <authorList>
            <person name="Klenk H.-P."/>
        </authorList>
    </citation>
    <scope>NUCLEOTIDE SEQUENCE [LARGE SCALE GENOMIC DNA]</scope>
    <source>
        <strain evidence="2 3">DSM 43748</strain>
    </source>
</reference>
<dbReference type="Proteomes" id="UP000661607">
    <property type="component" value="Unassembled WGS sequence"/>
</dbReference>
<comment type="caution">
    <text evidence="2">The sequence shown here is derived from an EMBL/GenBank/DDBJ whole genome shotgun (WGS) entry which is preliminary data.</text>
</comment>
<keyword evidence="3" id="KW-1185">Reference proteome</keyword>
<dbReference type="EMBL" id="JADBEF010000001">
    <property type="protein sequence ID" value="MBE1563916.1"/>
    <property type="molecule type" value="Genomic_DNA"/>
</dbReference>
<proteinExistence type="predicted"/>
<feature type="compositionally biased region" description="Low complexity" evidence="1">
    <location>
        <begin position="14"/>
        <end position="47"/>
    </location>
</feature>
<evidence type="ECO:0000313" key="3">
    <source>
        <dbReference type="Proteomes" id="UP000661607"/>
    </source>
</evidence>
<feature type="compositionally biased region" description="Polar residues" evidence="1">
    <location>
        <begin position="1"/>
        <end position="12"/>
    </location>
</feature>
<accession>A0ABR9KPF8</accession>
<name>A0ABR9KPF8_9ACTN</name>
<evidence type="ECO:0000256" key="1">
    <source>
        <dbReference type="SAM" id="MobiDB-lite"/>
    </source>
</evidence>
<organism evidence="2 3">
    <name type="scientific">Nonomuraea africana</name>
    <dbReference type="NCBI Taxonomy" id="46171"/>
    <lineage>
        <taxon>Bacteria</taxon>
        <taxon>Bacillati</taxon>
        <taxon>Actinomycetota</taxon>
        <taxon>Actinomycetes</taxon>
        <taxon>Streptosporangiales</taxon>
        <taxon>Streptosporangiaceae</taxon>
        <taxon>Nonomuraea</taxon>
    </lineage>
</organism>
<gene>
    <name evidence="2" type="ORF">H4W81_006695</name>
</gene>
<protein>
    <submittedName>
        <fullName evidence="2">Uncharacterized protein</fullName>
    </submittedName>
</protein>
<evidence type="ECO:0000313" key="2">
    <source>
        <dbReference type="EMBL" id="MBE1563916.1"/>
    </source>
</evidence>
<feature type="region of interest" description="Disordered" evidence="1">
    <location>
        <begin position="1"/>
        <end position="57"/>
    </location>
</feature>
<sequence>MTAHSTAGTSITEPPVSATPSALASSAVSALRASPAARRTRASSASADSETELSRPR</sequence>